<proteinExistence type="predicted"/>
<keyword evidence="3" id="KW-1185">Reference proteome</keyword>
<name>A0A4R5D9S3_9ACTN</name>
<dbReference type="PANTHER" id="PTHR42731:SF1">
    <property type="entry name" value="RADICAL SAM DOMAIN PROTEIN"/>
    <property type="match status" value="1"/>
</dbReference>
<accession>A0A4R5D9S3</accession>
<dbReference type="Proteomes" id="UP000294739">
    <property type="component" value="Unassembled WGS sequence"/>
</dbReference>
<dbReference type="InterPro" id="IPR058240">
    <property type="entry name" value="rSAM_sf"/>
</dbReference>
<evidence type="ECO:0000313" key="2">
    <source>
        <dbReference type="EMBL" id="TDE08501.1"/>
    </source>
</evidence>
<dbReference type="Pfam" id="PF04055">
    <property type="entry name" value="Radical_SAM"/>
    <property type="match status" value="1"/>
</dbReference>
<dbReference type="GO" id="GO:0003824">
    <property type="term" value="F:catalytic activity"/>
    <property type="evidence" value="ECO:0007669"/>
    <property type="project" value="InterPro"/>
</dbReference>
<dbReference type="InterPro" id="IPR045784">
    <property type="entry name" value="Radical_SAM_N2"/>
</dbReference>
<dbReference type="InterPro" id="IPR023862">
    <property type="entry name" value="CHP03960_rSAM"/>
</dbReference>
<dbReference type="EMBL" id="SMKZ01000024">
    <property type="protein sequence ID" value="TDE08501.1"/>
    <property type="molecule type" value="Genomic_DNA"/>
</dbReference>
<dbReference type="GO" id="GO:0051536">
    <property type="term" value="F:iron-sulfur cluster binding"/>
    <property type="evidence" value="ECO:0007669"/>
    <property type="project" value="InterPro"/>
</dbReference>
<dbReference type="PROSITE" id="PS51918">
    <property type="entry name" value="RADICAL_SAM"/>
    <property type="match status" value="1"/>
</dbReference>
<comment type="caution">
    <text evidence="2">The sequence shown here is derived from an EMBL/GenBank/DDBJ whole genome shotgun (WGS) entry which is preliminary data.</text>
</comment>
<dbReference type="SFLD" id="SFLDS00029">
    <property type="entry name" value="Radical_SAM"/>
    <property type="match status" value="1"/>
</dbReference>
<dbReference type="InterPro" id="IPR023404">
    <property type="entry name" value="rSAM_horseshoe"/>
</dbReference>
<gene>
    <name evidence="2" type="ORF">E1269_17550</name>
</gene>
<dbReference type="OrthoDB" id="9806827at2"/>
<dbReference type="SUPFAM" id="SSF102114">
    <property type="entry name" value="Radical SAM enzymes"/>
    <property type="match status" value="1"/>
</dbReference>
<reference evidence="2 3" key="1">
    <citation type="submission" date="2019-03" db="EMBL/GenBank/DDBJ databases">
        <title>Draft genome sequences of novel Actinobacteria.</title>
        <authorList>
            <person name="Sahin N."/>
            <person name="Ay H."/>
            <person name="Saygin H."/>
        </authorList>
    </citation>
    <scope>NUCLEOTIDE SEQUENCE [LARGE SCALE GENOMIC DNA]</scope>
    <source>
        <strain evidence="2 3">5K138</strain>
    </source>
</reference>
<dbReference type="Gene3D" id="3.80.30.20">
    <property type="entry name" value="tm_1862 like domain"/>
    <property type="match status" value="1"/>
</dbReference>
<dbReference type="PANTHER" id="PTHR42731">
    <property type="entry name" value="SLL1084 PROTEIN"/>
    <property type="match status" value="1"/>
</dbReference>
<dbReference type="InterPro" id="IPR007197">
    <property type="entry name" value="rSAM"/>
</dbReference>
<dbReference type="NCBIfam" id="TIGR03960">
    <property type="entry name" value="rSAM_fuse_unch"/>
    <property type="match status" value="1"/>
</dbReference>
<evidence type="ECO:0000313" key="3">
    <source>
        <dbReference type="Proteomes" id="UP000294739"/>
    </source>
</evidence>
<dbReference type="SMART" id="SM00729">
    <property type="entry name" value="Elp3"/>
    <property type="match status" value="1"/>
</dbReference>
<dbReference type="CDD" id="cd01335">
    <property type="entry name" value="Radical_SAM"/>
    <property type="match status" value="1"/>
</dbReference>
<organism evidence="2 3">
    <name type="scientific">Jiangella asiatica</name>
    <dbReference type="NCBI Taxonomy" id="2530372"/>
    <lineage>
        <taxon>Bacteria</taxon>
        <taxon>Bacillati</taxon>
        <taxon>Actinomycetota</taxon>
        <taxon>Actinomycetes</taxon>
        <taxon>Jiangellales</taxon>
        <taxon>Jiangellaceae</taxon>
        <taxon>Jiangella</taxon>
    </lineage>
</organism>
<sequence length="640" mass="70854">MPVESLFERLEPLLAKVAKPIQYVGGELGATVKPWDDAQVRWALMYPDAYEVGLPNQGVQILYELLNEQDGVLAERTYAVWPDLERLMREHGIGQFTVDAHRPVGAFDLLGVSFATELGYTNLLTAVDLAGIPLLATQRGDDHPVVIAGGHAAFNPEPVADFLDAAVLGDGEEVVLAITEVVREWKAEGRPGGRDELLLRLAAGGGVYVPKFYDVEYLPDGAIARVVPNRPGVPATVRKHTVMDLDQWPYPRKPLVPLAETVHERYSVEIFRGCTRGCRFCQAGMITRPVRERSIETVGAMVEEGLRSSGFTEVGLLSLSSADHSEIGEIASGLADRYEGTNTSLSLPSTRVDAFNVTLANELSRNGRRSGLTFAPEGGTERMRRVINKMVSEDDLIRTVSTAYGSGWRQVKLYFMCGLPTETDEDVLAIADLAKRVIKAGREASGRGDIRCTVSIGGFVPKPHTPFQWAGQCDHEVVDARLRKLREVVKSDRSYGKAIGLRYHEGKPSMIEGLLSRGDRRVGRVIRAVWEDGGRFDGWGEYFSYGRWVACAERALAGEAVDLAWFTTRERDRDEVLPWDHLDSGLDRDWLWDDWQDALDEVEIDDCRWTPCFDCGVCPQLGTEIQTGPTGRKLLPLTVA</sequence>
<dbReference type="SFLD" id="SFLDG01082">
    <property type="entry name" value="B12-binding_domain_containing"/>
    <property type="match status" value="1"/>
</dbReference>
<dbReference type="InParanoid" id="A0A4R5D9S3"/>
<dbReference type="AlphaFoldDB" id="A0A4R5D9S3"/>
<evidence type="ECO:0000259" key="1">
    <source>
        <dbReference type="PROSITE" id="PS51918"/>
    </source>
</evidence>
<dbReference type="Pfam" id="PF19864">
    <property type="entry name" value="Radical_SAM_N2"/>
    <property type="match status" value="1"/>
</dbReference>
<dbReference type="InterPro" id="IPR006638">
    <property type="entry name" value="Elp3/MiaA/NifB-like_rSAM"/>
</dbReference>
<protein>
    <submittedName>
        <fullName evidence="2">TIGR03960 family B12-binding radical SAM protein</fullName>
    </submittedName>
</protein>
<dbReference type="RefSeq" id="WP_131896825.1">
    <property type="nucleotide sequence ID" value="NZ_SMKZ01000024.1"/>
</dbReference>
<feature type="domain" description="Radical SAM core" evidence="1">
    <location>
        <begin position="260"/>
        <end position="498"/>
    </location>
</feature>